<dbReference type="AlphaFoldDB" id="G9PC52"/>
<organism evidence="2 3">
    <name type="scientific">Hypocrea atroviridis (strain ATCC 20476 / IMI 206040)</name>
    <name type="common">Trichoderma atroviride</name>
    <dbReference type="NCBI Taxonomy" id="452589"/>
    <lineage>
        <taxon>Eukaryota</taxon>
        <taxon>Fungi</taxon>
        <taxon>Dikarya</taxon>
        <taxon>Ascomycota</taxon>
        <taxon>Pezizomycotina</taxon>
        <taxon>Sordariomycetes</taxon>
        <taxon>Hypocreomycetidae</taxon>
        <taxon>Hypocreales</taxon>
        <taxon>Hypocreaceae</taxon>
        <taxon>Trichoderma</taxon>
    </lineage>
</organism>
<feature type="region of interest" description="Disordered" evidence="1">
    <location>
        <begin position="114"/>
        <end position="196"/>
    </location>
</feature>
<accession>G9PC52</accession>
<dbReference type="EMBL" id="ABDG02000029">
    <property type="protein sequence ID" value="EHK39434.1"/>
    <property type="molecule type" value="Genomic_DNA"/>
</dbReference>
<proteinExistence type="predicted"/>
<reference evidence="2 3" key="1">
    <citation type="journal article" date="2011" name="Genome Biol.">
        <title>Comparative genome sequence analysis underscores mycoparasitism as the ancestral life style of Trichoderma.</title>
        <authorList>
            <person name="Kubicek C.P."/>
            <person name="Herrera-Estrella A."/>
            <person name="Seidl-Seiboth V."/>
            <person name="Martinez D.A."/>
            <person name="Druzhinina I.S."/>
            <person name="Thon M."/>
            <person name="Zeilinger S."/>
            <person name="Casas-Flores S."/>
            <person name="Horwitz B.A."/>
            <person name="Mukherjee P.K."/>
            <person name="Mukherjee M."/>
            <person name="Kredics L."/>
            <person name="Alcaraz L.D."/>
            <person name="Aerts A."/>
            <person name="Antal Z."/>
            <person name="Atanasova L."/>
            <person name="Cervantes-Badillo M.G."/>
            <person name="Challacombe J."/>
            <person name="Chertkov O."/>
            <person name="McCluskey K."/>
            <person name="Coulpier F."/>
            <person name="Deshpande N."/>
            <person name="von Doehren H."/>
            <person name="Ebbole D.J."/>
            <person name="Esquivel-Naranjo E.U."/>
            <person name="Fekete E."/>
            <person name="Flipphi M."/>
            <person name="Glaser F."/>
            <person name="Gomez-Rodriguez E.Y."/>
            <person name="Gruber S."/>
            <person name="Han C."/>
            <person name="Henrissat B."/>
            <person name="Hermosa R."/>
            <person name="Hernandez-Onate M."/>
            <person name="Karaffa L."/>
            <person name="Kosti I."/>
            <person name="Le Crom S."/>
            <person name="Lindquist E."/>
            <person name="Lucas S."/>
            <person name="Luebeck M."/>
            <person name="Luebeck P.S."/>
            <person name="Margeot A."/>
            <person name="Metz B."/>
            <person name="Misra M."/>
            <person name="Nevalainen H."/>
            <person name="Omann M."/>
            <person name="Packer N."/>
            <person name="Perrone G."/>
            <person name="Uresti-Rivera E.E."/>
            <person name="Salamov A."/>
            <person name="Schmoll M."/>
            <person name="Seiboth B."/>
            <person name="Shapiro H."/>
            <person name="Sukno S."/>
            <person name="Tamayo-Ramos J.A."/>
            <person name="Tisch D."/>
            <person name="Wiest A."/>
            <person name="Wilkinson H.H."/>
            <person name="Zhang M."/>
            <person name="Coutinho P.M."/>
            <person name="Kenerley C.M."/>
            <person name="Monte E."/>
            <person name="Baker S.E."/>
            <person name="Grigoriev I.V."/>
        </authorList>
    </citation>
    <scope>NUCLEOTIDE SEQUENCE [LARGE SCALE GENOMIC DNA]</scope>
    <source>
        <strain evidence="3">ATCC 20476 / IMI 206040</strain>
    </source>
</reference>
<evidence type="ECO:0000313" key="3">
    <source>
        <dbReference type="Proteomes" id="UP000005426"/>
    </source>
</evidence>
<feature type="compositionally biased region" description="Basic and acidic residues" evidence="1">
    <location>
        <begin position="114"/>
        <end position="143"/>
    </location>
</feature>
<evidence type="ECO:0000256" key="1">
    <source>
        <dbReference type="SAM" id="MobiDB-lite"/>
    </source>
</evidence>
<dbReference type="KEGG" id="tatv:25779384"/>
<gene>
    <name evidence="2" type="ORF">TRIATDRAFT_279213</name>
</gene>
<dbReference type="HOGENOM" id="CLU_1057919_0_0_1"/>
<feature type="compositionally biased region" description="Polar residues" evidence="1">
    <location>
        <begin position="146"/>
        <end position="159"/>
    </location>
</feature>
<protein>
    <submittedName>
        <fullName evidence="2">Uncharacterized protein</fullName>
    </submittedName>
</protein>
<dbReference type="Proteomes" id="UP000005426">
    <property type="component" value="Unassembled WGS sequence"/>
</dbReference>
<evidence type="ECO:0000313" key="2">
    <source>
        <dbReference type="EMBL" id="EHK39434.1"/>
    </source>
</evidence>
<feature type="compositionally biased region" description="Low complexity" evidence="1">
    <location>
        <begin position="167"/>
        <end position="181"/>
    </location>
</feature>
<dbReference type="GeneID" id="25779384"/>
<name>G9PC52_HYPAI</name>
<sequence>MALHNRKGVDYVENVEQPDKWQDPSTEVKTAFYDISKNNPRHKDTVAVLTEDQRDDWVHMLVTSVFEMVNKDWQKYTAVYQANRNTVVAVAVKKPQLMKDQLAEDVKDNKAFQEAKHNAKEKERAKREQENTQPEKPKSKAVESAKQPSQTNPQTTQATPKPKSKAAESAKNSSNLSSADANRPDKSQVPVDTQPIYPPRKMVEVKIKRDEALEAVAELVKRISVIYDEGQEAMEEEYKALGEQLQQAVTEQMVIVLPKEGKS</sequence>
<comment type="caution">
    <text evidence="2">The sequence shown here is derived from an EMBL/GenBank/DDBJ whole genome shotgun (WGS) entry which is preliminary data.</text>
</comment>
<keyword evidence="3" id="KW-1185">Reference proteome</keyword>